<keyword evidence="8" id="KW-1185">Reference proteome</keyword>
<comment type="similarity">
    <text evidence="2">Belongs to the major facilitator superfamily. Proton-dependent oligopeptide transporter (POT/PTR) (TC 2.A.17) family.</text>
</comment>
<dbReference type="SUPFAM" id="SSF103473">
    <property type="entry name" value="MFS general substrate transporter"/>
    <property type="match status" value="1"/>
</dbReference>
<accession>A0A2S1SIA1</accession>
<feature type="transmembrane region" description="Helical" evidence="6">
    <location>
        <begin position="105"/>
        <end position="127"/>
    </location>
</feature>
<feature type="transmembrane region" description="Helical" evidence="6">
    <location>
        <begin position="196"/>
        <end position="218"/>
    </location>
</feature>
<reference evidence="7 8" key="1">
    <citation type="submission" date="2018-05" db="EMBL/GenBank/DDBJ databases">
        <title>Genome sequencing of Flavobacterium sp. HYN0049.</title>
        <authorList>
            <person name="Yi H."/>
            <person name="Baek C."/>
        </authorList>
    </citation>
    <scope>NUCLEOTIDE SEQUENCE [LARGE SCALE GENOMIC DNA]</scope>
    <source>
        <strain evidence="7 8">HYN0049</strain>
    </source>
</reference>
<gene>
    <name evidence="7" type="ORF">HYN49_09630</name>
</gene>
<keyword evidence="3 6" id="KW-0812">Transmembrane</keyword>
<evidence type="ECO:0000256" key="3">
    <source>
        <dbReference type="ARBA" id="ARBA00022692"/>
    </source>
</evidence>
<dbReference type="GO" id="GO:0022857">
    <property type="term" value="F:transmembrane transporter activity"/>
    <property type="evidence" value="ECO:0007669"/>
    <property type="project" value="InterPro"/>
</dbReference>
<feature type="transmembrane region" description="Helical" evidence="6">
    <location>
        <begin position="409"/>
        <end position="428"/>
    </location>
</feature>
<organism evidence="7 8">
    <name type="scientific">Flavobacterium pallidum</name>
    <dbReference type="NCBI Taxonomy" id="2172098"/>
    <lineage>
        <taxon>Bacteria</taxon>
        <taxon>Pseudomonadati</taxon>
        <taxon>Bacteroidota</taxon>
        <taxon>Flavobacteriia</taxon>
        <taxon>Flavobacteriales</taxon>
        <taxon>Flavobacteriaceae</taxon>
        <taxon>Flavobacterium</taxon>
    </lineage>
</organism>
<proteinExistence type="inferred from homology"/>
<evidence type="ECO:0000313" key="7">
    <source>
        <dbReference type="EMBL" id="AWI26136.1"/>
    </source>
</evidence>
<feature type="transmembrane region" description="Helical" evidence="6">
    <location>
        <begin position="480"/>
        <end position="501"/>
    </location>
</feature>
<feature type="transmembrane region" description="Helical" evidence="6">
    <location>
        <begin position="292"/>
        <end position="315"/>
    </location>
</feature>
<feature type="transmembrane region" description="Helical" evidence="6">
    <location>
        <begin position="156"/>
        <end position="175"/>
    </location>
</feature>
<keyword evidence="5 6" id="KW-0472">Membrane</keyword>
<evidence type="ECO:0000256" key="6">
    <source>
        <dbReference type="SAM" id="Phobius"/>
    </source>
</evidence>
<dbReference type="OrthoDB" id="9772725at2"/>
<dbReference type="AlphaFoldDB" id="A0A2S1SIA1"/>
<protein>
    <submittedName>
        <fullName evidence="7">MFS transporter</fullName>
    </submittedName>
</protein>
<dbReference type="Proteomes" id="UP000244937">
    <property type="component" value="Chromosome"/>
</dbReference>
<evidence type="ECO:0000256" key="1">
    <source>
        <dbReference type="ARBA" id="ARBA00004141"/>
    </source>
</evidence>
<feature type="transmembrane region" description="Helical" evidence="6">
    <location>
        <begin position="224"/>
        <end position="242"/>
    </location>
</feature>
<dbReference type="GO" id="GO:0016020">
    <property type="term" value="C:membrane"/>
    <property type="evidence" value="ECO:0007669"/>
    <property type="project" value="UniProtKB-SubCell"/>
</dbReference>
<dbReference type="KEGG" id="fpal:HYN49_09630"/>
<dbReference type="Pfam" id="PF00854">
    <property type="entry name" value="PTR2"/>
    <property type="match status" value="1"/>
</dbReference>
<keyword evidence="4 6" id="KW-1133">Transmembrane helix</keyword>
<feature type="transmembrane region" description="Helical" evidence="6">
    <location>
        <begin position="346"/>
        <end position="367"/>
    </location>
</feature>
<feature type="transmembrane region" description="Helical" evidence="6">
    <location>
        <begin position="449"/>
        <end position="468"/>
    </location>
</feature>
<dbReference type="EMBL" id="CP029187">
    <property type="protein sequence ID" value="AWI26136.1"/>
    <property type="molecule type" value="Genomic_DNA"/>
</dbReference>
<evidence type="ECO:0000256" key="5">
    <source>
        <dbReference type="ARBA" id="ARBA00023136"/>
    </source>
</evidence>
<evidence type="ECO:0000313" key="8">
    <source>
        <dbReference type="Proteomes" id="UP000244937"/>
    </source>
</evidence>
<comment type="subcellular location">
    <subcellularLocation>
        <location evidence="1">Membrane</location>
        <topology evidence="1">Multi-pass membrane protein</topology>
    </subcellularLocation>
</comment>
<dbReference type="InterPro" id="IPR000109">
    <property type="entry name" value="POT_fam"/>
</dbReference>
<dbReference type="Gene3D" id="1.20.1250.20">
    <property type="entry name" value="MFS general substrate transporter like domains"/>
    <property type="match status" value="2"/>
</dbReference>
<sequence length="514" mass="58206">MLPLVRAGHARLPPKSFSSTLNSYRSKICNGNLGFFSKNLRKVSIIMSSKIPKSIHYIIGNEAAERFSYYGLRAILTVYLATHFFNPTNDPLLQQAAEARANEATHLFIMLNYLMPILGALAADWFFGKYRIIKWLSFMYCIGNFMMAMFTDNYSLFMSGLVLIAIGSGGIKPCVSANVGDQFTASNKHLMGKAFSWFYLSINFGSFFSTLLIPYLLTAYGPKVAFGIPGILMLLATLIFIMGRKKYIRVPPAGFPKDNFISINWYVLRRIGQIRRGKKAIDIARDKYSEQAVNAIVSVWKVLLLFSFVPVYWMLSDQSTSEWVLQATKLDLHFLGITLLPQQVQAANPVFILILTPLFSSVLYPFLQRIGFDFSVHRKIITGFLLLILSFVIIYYLQSEIDQHRAPSVGWQLLSYFLLTVAEILVYLTGLEYAYAQAPASMKSTMMSFWLLTISLGNYFVSLINRNIADDGFLRNLSGASYYGFFIALMSVVTIAFVIVYHKNIIPENHLQTR</sequence>
<dbReference type="InterPro" id="IPR036259">
    <property type="entry name" value="MFS_trans_sf"/>
</dbReference>
<evidence type="ECO:0000256" key="4">
    <source>
        <dbReference type="ARBA" id="ARBA00022989"/>
    </source>
</evidence>
<dbReference type="PANTHER" id="PTHR11654">
    <property type="entry name" value="OLIGOPEPTIDE TRANSPORTER-RELATED"/>
    <property type="match status" value="1"/>
</dbReference>
<evidence type="ECO:0000256" key="2">
    <source>
        <dbReference type="ARBA" id="ARBA00005982"/>
    </source>
</evidence>
<feature type="transmembrane region" description="Helical" evidence="6">
    <location>
        <begin position="379"/>
        <end position="397"/>
    </location>
</feature>
<name>A0A2S1SIA1_9FLAO</name>